<keyword evidence="10 15" id="KW-0238">DNA-binding</keyword>
<keyword evidence="9 15" id="KW-0460">Magnesium</keyword>
<evidence type="ECO:0000256" key="3">
    <source>
        <dbReference type="ARBA" id="ARBA00022741"/>
    </source>
</evidence>
<accession>A0AAU4K434</accession>
<evidence type="ECO:0000256" key="8">
    <source>
        <dbReference type="ARBA" id="ARBA00022840"/>
    </source>
</evidence>
<evidence type="ECO:0000256" key="4">
    <source>
        <dbReference type="ARBA" id="ARBA00022763"/>
    </source>
</evidence>
<name>A0AAU4K434_9NOCA</name>
<dbReference type="InterPro" id="IPR027417">
    <property type="entry name" value="P-loop_NTPase"/>
</dbReference>
<evidence type="ECO:0000256" key="5">
    <source>
        <dbReference type="ARBA" id="ARBA00022801"/>
    </source>
</evidence>
<keyword evidence="6 15" id="KW-0347">Helicase</keyword>
<evidence type="ECO:0000256" key="10">
    <source>
        <dbReference type="ARBA" id="ARBA00023125"/>
    </source>
</evidence>
<dbReference type="SUPFAM" id="SSF52540">
    <property type="entry name" value="P-loop containing nucleoside triphosphate hydrolases"/>
    <property type="match status" value="1"/>
</dbReference>
<dbReference type="GO" id="GO:0008854">
    <property type="term" value="F:exodeoxyribonuclease V activity"/>
    <property type="evidence" value="ECO:0007669"/>
    <property type="project" value="UniProtKB-EC"/>
</dbReference>
<feature type="binding site" evidence="16">
    <location>
        <begin position="28"/>
        <end position="35"/>
    </location>
    <ligand>
        <name>ATP</name>
        <dbReference type="ChEBI" id="CHEBI:30616"/>
    </ligand>
</feature>
<dbReference type="InterPro" id="IPR011604">
    <property type="entry name" value="PDDEXK-like_dom_sf"/>
</dbReference>
<dbReference type="KEGG" id="whr:OG579_03050"/>
<organism evidence="20 21">
    <name type="scientific">Williamsia herbipolensis</name>
    <dbReference type="NCBI Taxonomy" id="1603258"/>
    <lineage>
        <taxon>Bacteria</taxon>
        <taxon>Bacillati</taxon>
        <taxon>Actinomycetota</taxon>
        <taxon>Actinomycetes</taxon>
        <taxon>Mycobacteriales</taxon>
        <taxon>Nocardiaceae</taxon>
        <taxon>Williamsia</taxon>
    </lineage>
</organism>
<evidence type="ECO:0000256" key="14">
    <source>
        <dbReference type="ARBA" id="ARBA00048988"/>
    </source>
</evidence>
<dbReference type="Pfam" id="PF13361">
    <property type="entry name" value="UvrD_C"/>
    <property type="match status" value="1"/>
</dbReference>
<feature type="binding site" evidence="15">
    <location>
        <position position="872"/>
    </location>
    <ligand>
        <name>Mg(2+)</name>
        <dbReference type="ChEBI" id="CHEBI:18420"/>
    </ligand>
</feature>
<comment type="catalytic activity">
    <reaction evidence="14 15">
        <text>ATP + H2O = ADP + phosphate + H(+)</text>
        <dbReference type="Rhea" id="RHEA:13065"/>
        <dbReference type="ChEBI" id="CHEBI:15377"/>
        <dbReference type="ChEBI" id="CHEBI:15378"/>
        <dbReference type="ChEBI" id="CHEBI:30616"/>
        <dbReference type="ChEBI" id="CHEBI:43474"/>
        <dbReference type="ChEBI" id="CHEBI:456216"/>
        <dbReference type="EC" id="5.6.2.4"/>
    </reaction>
</comment>
<feature type="domain" description="UvrD-like helicase ATP-binding" evidence="18">
    <location>
        <begin position="7"/>
        <end position="333"/>
    </location>
</feature>
<comment type="subunit">
    <text evidence="15">Heterotrimer of RecB, RecC and RecD. All subunits contribute to DNA-binding. Interacts with RecA.</text>
</comment>
<dbReference type="GO" id="GO:0005829">
    <property type="term" value="C:cytosol"/>
    <property type="evidence" value="ECO:0007669"/>
    <property type="project" value="TreeGrafter"/>
</dbReference>
<feature type="region of interest" description="Disordered" evidence="17">
    <location>
        <begin position="820"/>
        <end position="853"/>
    </location>
</feature>
<comment type="similarity">
    <text evidence="15">Belongs to the helicase family. UvrD subfamily.</text>
</comment>
<dbReference type="GO" id="GO:0043138">
    <property type="term" value="F:3'-5' DNA helicase activity"/>
    <property type="evidence" value="ECO:0007669"/>
    <property type="project" value="UniProtKB-UniRule"/>
</dbReference>
<comment type="cofactor">
    <cofactor evidence="15">
        <name>Mg(2+)</name>
        <dbReference type="ChEBI" id="CHEBI:18420"/>
    </cofactor>
    <text evidence="15">Binds 1 Mg(2+) ion per subunit.</text>
</comment>
<dbReference type="GO" id="GO:0003677">
    <property type="term" value="F:DNA binding"/>
    <property type="evidence" value="ECO:0007669"/>
    <property type="project" value="UniProtKB-UniRule"/>
</dbReference>
<evidence type="ECO:0000256" key="2">
    <source>
        <dbReference type="ARBA" id="ARBA00022723"/>
    </source>
</evidence>
<feature type="region of interest" description="Nuclease activity, interacts with RecD and RecA" evidence="15">
    <location>
        <begin position="797"/>
        <end position="1120"/>
    </location>
</feature>
<evidence type="ECO:0000256" key="16">
    <source>
        <dbReference type="PROSITE-ProRule" id="PRU00560"/>
    </source>
</evidence>
<keyword evidence="2 15" id="KW-0479">Metal-binding</keyword>
<dbReference type="InterPro" id="IPR014017">
    <property type="entry name" value="DNA_helicase_UvrD-like_C"/>
</dbReference>
<keyword evidence="1 15" id="KW-0540">Nuclease</keyword>
<comment type="domain">
    <text evidence="15">The N-terminal DNA-binding domain is a ssDNA-dependent ATPase and has ATP-dependent 3'-5' helicase function. This domain interacts with RecC.</text>
</comment>
<evidence type="ECO:0000259" key="18">
    <source>
        <dbReference type="PROSITE" id="PS51198"/>
    </source>
</evidence>
<dbReference type="PROSITE" id="PS51198">
    <property type="entry name" value="UVRD_HELICASE_ATP_BIND"/>
    <property type="match status" value="1"/>
</dbReference>
<dbReference type="GO" id="GO:0005524">
    <property type="term" value="F:ATP binding"/>
    <property type="evidence" value="ECO:0007669"/>
    <property type="project" value="UniProtKB-UniRule"/>
</dbReference>
<dbReference type="EC" id="5.6.2.4" evidence="15"/>
<dbReference type="PANTHER" id="PTHR11070">
    <property type="entry name" value="UVRD / RECB / PCRA DNA HELICASE FAMILY MEMBER"/>
    <property type="match status" value="1"/>
</dbReference>
<dbReference type="Gene3D" id="1.10.3170.10">
    <property type="entry name" value="Recbcd, chain B, domain 2"/>
    <property type="match status" value="2"/>
</dbReference>
<dbReference type="GO" id="GO:0000724">
    <property type="term" value="P:double-strand break repair via homologous recombination"/>
    <property type="evidence" value="ECO:0007669"/>
    <property type="project" value="UniProtKB-UniRule"/>
</dbReference>
<dbReference type="Gene3D" id="1.10.486.10">
    <property type="entry name" value="PCRA, domain 4"/>
    <property type="match status" value="1"/>
</dbReference>
<evidence type="ECO:0000256" key="12">
    <source>
        <dbReference type="ARBA" id="ARBA00023235"/>
    </source>
</evidence>
<dbReference type="GO" id="GO:0009338">
    <property type="term" value="C:exodeoxyribonuclease V complex"/>
    <property type="evidence" value="ECO:0007669"/>
    <property type="project" value="TreeGrafter"/>
</dbReference>
<keyword evidence="5 15" id="KW-0378">Hydrolase</keyword>
<feature type="region of interest" description="DNA-binding and helicase activity, interacts with RecC" evidence="15">
    <location>
        <begin position="1"/>
        <end position="784"/>
    </location>
</feature>
<dbReference type="PANTHER" id="PTHR11070:SF23">
    <property type="entry name" value="RECBCD ENZYME SUBUNIT RECB"/>
    <property type="match status" value="1"/>
</dbReference>
<keyword evidence="8 15" id="KW-0067">ATP-binding</keyword>
<evidence type="ECO:0000256" key="17">
    <source>
        <dbReference type="SAM" id="MobiDB-lite"/>
    </source>
</evidence>
<proteinExistence type="inferred from homology"/>
<feature type="active site" description="For nuclease activity" evidence="15">
    <location>
        <position position="1020"/>
    </location>
</feature>
<dbReference type="GO" id="GO:0000287">
    <property type="term" value="F:magnesium ion binding"/>
    <property type="evidence" value="ECO:0007669"/>
    <property type="project" value="UniProtKB-UniRule"/>
</dbReference>
<dbReference type="PROSITE" id="PS51217">
    <property type="entry name" value="UVRD_HELICASE_CTER"/>
    <property type="match status" value="1"/>
</dbReference>
<sequence>MTPRARTIVAATFDVTAPPPSGTTVLEASAGTGKTYAIVALAARYIADGVDIDRLLLVTFSRMATAELRERTRTRLTTLAAGLADPDASGDDALVQVLAAAEPEVVALRRRRVVAALSDFDASTVSTTHTFCSRMLDALGIAGERDHGITLVEEVDELVTEVARDVYIKRFSGGHAPFSFTDADEIARAGVRHQQATLVPRDAAENSAAAARVDFVATVRREVARRKRIMRIRDYDELQSLLRDVVADPEHGAAARARVRQFFDVVLVDEFQDTDPVQWDILRLCFHGSADLVLVGDPKQSIYAFRGAEVLSYLDAAVVADNHQVLGTNWRSDAGLVTALDHLYGEAALGHPDIVVRPVDASHTTSRLSGRTPLRLRYLSRTGLGPLGDNGFPTVAAVRGAVIDDVAADIARLLGDPPHLDDADGGRPLRPSDIVILLRTRATIAPMQRALRDVGVASVVGAGSSVFATDSARDWFHVLRALEQPTRSDRAALAAITPLIGRSPVDLDTPDGDVAADVGDLLVDLAQTLSRAGFAAMFDQLAERTDLAGRILSAVDGERIMTDLVHLASLCNRVMVGESRGVTGLLHWFADRLDDPTIGDQTEQSRRLDRDAQAVSIMTVHGSKGLEFPVVYVPFGWDSARNPSPSTVHLHDADGRRILDVGGKNDPGFDTNVRAAQTEDAGEELRLFYVSVTRARSQVVLWWAPATTARRSPLHRLLFARNASAATTNAPDPAVSANVPADATAATALQEWGRPMGELISVEHVDGTSPAPVLAPDDPQGRLDLRAATFDAVIDDDWRRTSYSALVADHHLEVIAAGAPTPDDGVGPGAAEPEAAGTVDEPEEVTATSGGGGAPSLMNTLPAGAAFGTVVHAVLEEIDTDADDLTAEIADRCRRASAVSGLDMNADVLATAITGVLTTPLGIQHPTDAPTADDLAGLGMPNRLSELDFEFPLAAAGGPTVAAIADLLERHLPPGDPLRAYPDHLRDIGGSTLRGFLTGSIDLVARIGAGSGHERYVIADYKTNRLGLGDLGVEDYRPEAMAQEMIRSHYPLQALLYSVALHRYLRWRLADYDPRRHLGPVCYLFVRAMIGPDTPPGCGVFTWDLPPVVVTELSDVLAGR</sequence>
<comment type="miscellaneous">
    <text evidence="15">In the RecBCD complex, RecB has a slow 3'-5' helicase, an exonuclease activity and loads RecA onto ssDNA, RecD has a fast 5'-3' helicase activity, while RecC stimulates the ATPase and processivity of the RecB helicase and contributes to recognition of the Chi site.</text>
</comment>
<evidence type="ECO:0000256" key="6">
    <source>
        <dbReference type="ARBA" id="ARBA00022806"/>
    </source>
</evidence>
<dbReference type="Gene3D" id="3.40.50.300">
    <property type="entry name" value="P-loop containing nucleotide triphosphate hydrolases"/>
    <property type="match status" value="3"/>
</dbReference>
<feature type="binding site" evidence="15">
    <location>
        <position position="1002"/>
    </location>
    <ligand>
        <name>Mg(2+)</name>
        <dbReference type="ChEBI" id="CHEBI:18420"/>
    </ligand>
</feature>
<protein>
    <recommendedName>
        <fullName evidence="15">RecBCD enzyme subunit RecB</fullName>
        <ecNumber evidence="15">3.1.11.5</ecNumber>
        <ecNumber evidence="15">5.6.2.4</ecNumber>
    </recommendedName>
    <alternativeName>
        <fullName evidence="15">DNA 3'-5' helicase subunit RecB</fullName>
    </alternativeName>
    <alternativeName>
        <fullName evidence="15">Exonuclease V subunit RecB</fullName>
        <shortName evidence="15">ExoV subunit RecB</shortName>
    </alternativeName>
    <alternativeName>
        <fullName evidence="15">Helicase/nuclease RecBCD subunit RecB</fullName>
    </alternativeName>
</protein>
<feature type="binding site" evidence="15">
    <location>
        <position position="1020"/>
    </location>
    <ligand>
        <name>Mg(2+)</name>
        <dbReference type="ChEBI" id="CHEBI:18420"/>
    </ligand>
</feature>
<keyword evidence="11 15" id="KW-0234">DNA repair</keyword>
<evidence type="ECO:0000313" key="21">
    <source>
        <dbReference type="Proteomes" id="UP001432128"/>
    </source>
</evidence>
<dbReference type="InterPro" id="IPR014016">
    <property type="entry name" value="UvrD-like_ATP-bd"/>
</dbReference>
<evidence type="ECO:0000313" key="20">
    <source>
        <dbReference type="EMBL" id="WUM20826.1"/>
    </source>
</evidence>
<dbReference type="AlphaFoldDB" id="A0AAU4K434"/>
<comment type="domain">
    <text evidence="15">The C-terminal domain has nuclease activity and interacts with RecD. It interacts with RecA, facilitating its loading onto ssDNA.</text>
</comment>
<feature type="domain" description="UvrD-like helicase C-terminal" evidence="19">
    <location>
        <begin position="356"/>
        <end position="625"/>
    </location>
</feature>
<evidence type="ECO:0000256" key="13">
    <source>
        <dbReference type="ARBA" id="ARBA00034617"/>
    </source>
</evidence>
<gene>
    <name evidence="15" type="primary">recB</name>
    <name evidence="20" type="ORF">OG579_03050</name>
</gene>
<comment type="function">
    <text evidence="15">A helicase/nuclease that prepares dsDNA breaks (DSB) for recombinational DNA repair. Binds to DSBs and unwinds DNA via a highly rapid and processive ATP-dependent bidirectional helicase activity. Unwinds dsDNA until it encounters a Chi (crossover hotspot instigator) sequence from the 3' direction. Cuts ssDNA a few nucleotides 3' to the Chi site. The properties and activities of the enzyme are changed at Chi. The Chi-altered holoenzyme produces a long 3'-ssDNA overhang and facilitates RecA-binding to the ssDNA for homologous DNA recombination and repair. Holoenzyme degrades any linearized DNA that is unable to undergo homologous recombination. In the holoenzyme this subunit contributes ATPase, 3'-5' helicase, exonuclease activity and loads RecA onto ssDNA.</text>
</comment>
<comment type="catalytic activity">
    <reaction evidence="13 15">
        <text>Couples ATP hydrolysis with the unwinding of duplex DNA by translocating in the 3'-5' direction.</text>
        <dbReference type="EC" id="5.6.2.4"/>
    </reaction>
</comment>
<dbReference type="Pfam" id="PF00580">
    <property type="entry name" value="UvrD-helicase"/>
    <property type="match status" value="1"/>
</dbReference>
<dbReference type="RefSeq" id="WP_328858041.1">
    <property type="nucleotide sequence ID" value="NZ_CP108021.1"/>
</dbReference>
<dbReference type="SUPFAM" id="SSF52980">
    <property type="entry name" value="Restriction endonuclease-like"/>
    <property type="match status" value="1"/>
</dbReference>
<dbReference type="EMBL" id="CP108021">
    <property type="protein sequence ID" value="WUM20826.1"/>
    <property type="molecule type" value="Genomic_DNA"/>
</dbReference>
<dbReference type="InterPro" id="IPR000212">
    <property type="entry name" value="DNA_helicase_UvrD/REP"/>
</dbReference>
<comment type="catalytic activity">
    <reaction evidence="15">
        <text>Exonucleolytic cleavage (in the presence of ATP) in either 5'- to 3'- or 3'- to 5'-direction to yield 5'-phosphooligonucleotides.</text>
        <dbReference type="EC" id="3.1.11.5"/>
    </reaction>
</comment>
<reference evidence="20 21" key="1">
    <citation type="submission" date="2022-10" db="EMBL/GenBank/DDBJ databases">
        <title>The complete genomes of actinobacterial strains from the NBC collection.</title>
        <authorList>
            <person name="Joergensen T.S."/>
            <person name="Alvarez Arevalo M."/>
            <person name="Sterndorff E.B."/>
            <person name="Faurdal D."/>
            <person name="Vuksanovic O."/>
            <person name="Mourched A.-S."/>
            <person name="Charusanti P."/>
            <person name="Shaw S."/>
            <person name="Blin K."/>
            <person name="Weber T."/>
        </authorList>
    </citation>
    <scope>NUCLEOTIDE SEQUENCE [LARGE SCALE GENOMIC DNA]</scope>
    <source>
        <strain evidence="20 21">NBC_00319</strain>
    </source>
</reference>
<evidence type="ECO:0000256" key="1">
    <source>
        <dbReference type="ARBA" id="ARBA00022722"/>
    </source>
</evidence>
<dbReference type="Proteomes" id="UP001432128">
    <property type="component" value="Chromosome"/>
</dbReference>
<evidence type="ECO:0000256" key="15">
    <source>
        <dbReference type="HAMAP-Rule" id="MF_01485"/>
    </source>
</evidence>
<dbReference type="InterPro" id="IPR011335">
    <property type="entry name" value="Restrct_endonuc-II-like"/>
</dbReference>
<evidence type="ECO:0000259" key="19">
    <source>
        <dbReference type="PROSITE" id="PS51217"/>
    </source>
</evidence>
<evidence type="ECO:0000256" key="11">
    <source>
        <dbReference type="ARBA" id="ARBA00023204"/>
    </source>
</evidence>
<dbReference type="InterPro" id="IPR004586">
    <property type="entry name" value="RecB"/>
</dbReference>
<dbReference type="CDD" id="cd22352">
    <property type="entry name" value="RecB_C-like"/>
    <property type="match status" value="1"/>
</dbReference>
<keyword evidence="7 15" id="KW-0269">Exonuclease</keyword>
<dbReference type="EC" id="3.1.11.5" evidence="15"/>
<keyword evidence="12 15" id="KW-0413">Isomerase</keyword>
<keyword evidence="21" id="KW-1185">Reference proteome</keyword>
<dbReference type="Gene3D" id="3.90.320.10">
    <property type="match status" value="1"/>
</dbReference>
<evidence type="ECO:0000256" key="9">
    <source>
        <dbReference type="ARBA" id="ARBA00022842"/>
    </source>
</evidence>
<keyword evidence="4 15" id="KW-0227">DNA damage</keyword>
<evidence type="ECO:0000256" key="7">
    <source>
        <dbReference type="ARBA" id="ARBA00022839"/>
    </source>
</evidence>
<keyword evidence="3 15" id="KW-0547">Nucleotide-binding</keyword>
<dbReference type="HAMAP" id="MF_01485">
    <property type="entry name" value="RecB"/>
    <property type="match status" value="1"/>
</dbReference>